<dbReference type="PANTHER" id="PTHR47966:SF51">
    <property type="entry name" value="BETA-SITE APP-CLEAVING ENZYME, ISOFORM A-RELATED"/>
    <property type="match status" value="1"/>
</dbReference>
<keyword evidence="3" id="KW-0645">Protease</keyword>
<dbReference type="InterPro" id="IPR034164">
    <property type="entry name" value="Pepsin-like_dom"/>
</dbReference>
<keyword evidence="3" id="KW-0378">Hydrolase</keyword>
<dbReference type="InterPro" id="IPR001969">
    <property type="entry name" value="Aspartic_peptidase_AS"/>
</dbReference>
<keyword evidence="5" id="KW-0472">Membrane</keyword>
<dbReference type="PRINTS" id="PR00792">
    <property type="entry name" value="PEPSIN"/>
</dbReference>
<dbReference type="OrthoDB" id="771136at2759"/>
<dbReference type="EMBL" id="CACVBS010000041">
    <property type="protein sequence ID" value="CAA7263719.1"/>
    <property type="molecule type" value="Genomic_DNA"/>
</dbReference>
<feature type="chain" id="PRO_5035866923" description="Peptidase A1 domain-containing protein" evidence="6">
    <location>
        <begin position="26"/>
        <end position="573"/>
    </location>
</feature>
<feature type="domain" description="Peptidase A1" evidence="7">
    <location>
        <begin position="68"/>
        <end position="403"/>
    </location>
</feature>
<keyword evidence="5" id="KW-1133">Transmembrane helix</keyword>
<dbReference type="Pfam" id="PF00026">
    <property type="entry name" value="Asp"/>
    <property type="match status" value="1"/>
</dbReference>
<evidence type="ECO:0000256" key="3">
    <source>
        <dbReference type="RuleBase" id="RU000454"/>
    </source>
</evidence>
<reference evidence="8 9" key="1">
    <citation type="submission" date="2020-01" db="EMBL/GenBank/DDBJ databases">
        <authorList>
            <person name="Gupta K D."/>
        </authorList>
    </citation>
    <scope>NUCLEOTIDE SEQUENCE [LARGE SCALE GENOMIC DNA]</scope>
</reference>
<gene>
    <name evidence="8" type="ORF">AAE3_LOCUS5965</name>
</gene>
<dbReference type="InterPro" id="IPR033121">
    <property type="entry name" value="PEPTIDASE_A1"/>
</dbReference>
<comment type="similarity">
    <text evidence="1 3">Belongs to the peptidase A1 family.</text>
</comment>
<keyword evidence="9" id="KW-1185">Reference proteome</keyword>
<dbReference type="PROSITE" id="PS51767">
    <property type="entry name" value="PEPTIDASE_A1"/>
    <property type="match status" value="1"/>
</dbReference>
<evidence type="ECO:0000256" key="2">
    <source>
        <dbReference type="ARBA" id="ARBA00022750"/>
    </source>
</evidence>
<dbReference type="SUPFAM" id="SSF50630">
    <property type="entry name" value="Acid proteases"/>
    <property type="match status" value="1"/>
</dbReference>
<dbReference type="AlphaFoldDB" id="A0A8S0XIM7"/>
<accession>A0A8S0XIM7</accession>
<protein>
    <recommendedName>
        <fullName evidence="7">Peptidase A1 domain-containing protein</fullName>
    </recommendedName>
</protein>
<name>A0A8S0XIM7_CYCAE</name>
<dbReference type="CDD" id="cd05471">
    <property type="entry name" value="pepsin_like"/>
    <property type="match status" value="1"/>
</dbReference>
<feature type="region of interest" description="Disordered" evidence="4">
    <location>
        <begin position="450"/>
        <end position="487"/>
    </location>
</feature>
<keyword evidence="2 3" id="KW-0064">Aspartyl protease</keyword>
<dbReference type="Gene3D" id="2.40.70.10">
    <property type="entry name" value="Acid Proteases"/>
    <property type="match status" value="2"/>
</dbReference>
<proteinExistence type="inferred from homology"/>
<feature type="transmembrane region" description="Helical" evidence="5">
    <location>
        <begin position="507"/>
        <end position="534"/>
    </location>
</feature>
<dbReference type="GO" id="GO:0004190">
    <property type="term" value="F:aspartic-type endopeptidase activity"/>
    <property type="evidence" value="ECO:0007669"/>
    <property type="project" value="UniProtKB-KW"/>
</dbReference>
<evidence type="ECO:0000256" key="1">
    <source>
        <dbReference type="ARBA" id="ARBA00007447"/>
    </source>
</evidence>
<feature type="compositionally biased region" description="Low complexity" evidence="4">
    <location>
        <begin position="453"/>
        <end position="463"/>
    </location>
</feature>
<dbReference type="InterPro" id="IPR001461">
    <property type="entry name" value="Aspartic_peptidase_A1"/>
</dbReference>
<evidence type="ECO:0000259" key="7">
    <source>
        <dbReference type="PROSITE" id="PS51767"/>
    </source>
</evidence>
<evidence type="ECO:0000313" key="8">
    <source>
        <dbReference type="EMBL" id="CAA7263719.1"/>
    </source>
</evidence>
<keyword evidence="5" id="KW-0812">Transmembrane</keyword>
<evidence type="ECO:0000256" key="5">
    <source>
        <dbReference type="SAM" id="Phobius"/>
    </source>
</evidence>
<dbReference type="Proteomes" id="UP000467700">
    <property type="component" value="Unassembled WGS sequence"/>
</dbReference>
<dbReference type="GO" id="GO:0006508">
    <property type="term" value="P:proteolysis"/>
    <property type="evidence" value="ECO:0007669"/>
    <property type="project" value="UniProtKB-KW"/>
</dbReference>
<dbReference type="PROSITE" id="PS00141">
    <property type="entry name" value="ASP_PROTEASE"/>
    <property type="match status" value="1"/>
</dbReference>
<feature type="signal peptide" evidence="6">
    <location>
        <begin position="1"/>
        <end position="25"/>
    </location>
</feature>
<evidence type="ECO:0000256" key="6">
    <source>
        <dbReference type="SAM" id="SignalP"/>
    </source>
</evidence>
<dbReference type="PANTHER" id="PTHR47966">
    <property type="entry name" value="BETA-SITE APP-CLEAVING ENZYME, ISOFORM A-RELATED"/>
    <property type="match status" value="1"/>
</dbReference>
<evidence type="ECO:0000256" key="4">
    <source>
        <dbReference type="SAM" id="MobiDB-lite"/>
    </source>
</evidence>
<evidence type="ECO:0000313" key="9">
    <source>
        <dbReference type="Proteomes" id="UP000467700"/>
    </source>
</evidence>
<organism evidence="8 9">
    <name type="scientific">Cyclocybe aegerita</name>
    <name type="common">Black poplar mushroom</name>
    <name type="synonym">Agrocybe aegerita</name>
    <dbReference type="NCBI Taxonomy" id="1973307"/>
    <lineage>
        <taxon>Eukaryota</taxon>
        <taxon>Fungi</taxon>
        <taxon>Dikarya</taxon>
        <taxon>Basidiomycota</taxon>
        <taxon>Agaricomycotina</taxon>
        <taxon>Agaricomycetes</taxon>
        <taxon>Agaricomycetidae</taxon>
        <taxon>Agaricales</taxon>
        <taxon>Agaricineae</taxon>
        <taxon>Bolbitiaceae</taxon>
        <taxon>Cyclocybe</taxon>
    </lineage>
</organism>
<dbReference type="InterPro" id="IPR021109">
    <property type="entry name" value="Peptidase_aspartic_dom_sf"/>
</dbReference>
<keyword evidence="6" id="KW-0732">Signal</keyword>
<comment type="caution">
    <text evidence="8">The sequence shown here is derived from an EMBL/GenBank/DDBJ whole genome shotgun (WGS) entry which is preliminary data.</text>
</comment>
<sequence length="573" mass="60668">MMYRTISTLLTVLLALSEARTSAHGLKLPFERRAPRGANMRSPRVATRYSFSASTQKEDITNIGDIRYIANITINGVVVPVVLDTGSTDLWVIPPGGIGAFNGTGIPLELLYGDGTYGVSGTIGISPFSFGTYSIARQAFMNARTSTILGMQELGVYGIFGLSFDFGFASPINTKIQSLYGNEATWGASVLKNIFEQHPEQPNFVALELGRSEDLEDTDGGEFTIGEYAPEHAVVANATKLAQYPKGGNRWTTLLEGVYVEGEAIAVGSDIPGVPAGHAQVLLDTGDPSAILPTATANAIYSRVPGAALYEAPTGEHMWIVPCNTTTLVELSFAGQRYPIHPLDLTTLTDPIEVNGQERIACVGALKGVDAWGGNEYDMSLGDSFLRNVYSVFDFGDPLPDGSTGEPYMQLLSLVDPTEAVSEVATIRGKTLATLPPEIDPATLVRILTGTDAPSPSGTSGAPPIEPTDGSSPESKAKEKPILGVSSPSVGEEGVGLAVDGETFKKYALAAILLLAANIVIGLVLIVFAVLGCMRRGSAASRKSSVRAVAPQYAPVKLEEEGYSGHYQQGYKH</sequence>